<gene>
    <name evidence="2" type="primary">ytzI</name>
    <name evidence="2" type="ORF">WDJ61_14120</name>
</gene>
<dbReference type="EMBL" id="CP147404">
    <property type="protein sequence ID" value="WXB92383.1"/>
    <property type="molecule type" value="Genomic_DNA"/>
</dbReference>
<organism evidence="2 3">
    <name type="scientific">Bacillus kandeliae</name>
    <dbReference type="NCBI Taxonomy" id="3129297"/>
    <lineage>
        <taxon>Bacteria</taxon>
        <taxon>Bacillati</taxon>
        <taxon>Bacillota</taxon>
        <taxon>Bacilli</taxon>
        <taxon>Bacillales</taxon>
        <taxon>Bacillaceae</taxon>
        <taxon>Bacillus</taxon>
    </lineage>
</organism>
<name>A0ABZ2N3U5_9BACI</name>
<dbReference type="NCBIfam" id="NF033232">
    <property type="entry name" value="small_YtzI"/>
    <property type="match status" value="1"/>
</dbReference>
<keyword evidence="1" id="KW-0812">Transmembrane</keyword>
<dbReference type="Proteomes" id="UP001387364">
    <property type="component" value="Chromosome"/>
</dbReference>
<evidence type="ECO:0000313" key="3">
    <source>
        <dbReference type="Proteomes" id="UP001387364"/>
    </source>
</evidence>
<dbReference type="InterPro" id="IPR047753">
    <property type="entry name" value="YtzI-like"/>
</dbReference>
<feature type="transmembrane region" description="Helical" evidence="1">
    <location>
        <begin position="6"/>
        <end position="23"/>
    </location>
</feature>
<accession>A0ABZ2N3U5</accession>
<keyword evidence="3" id="KW-1185">Reference proteome</keyword>
<sequence>MTTVLIISIVIVIGVLIFTILSINKGYQYKHTIDPIENNPHLQQDESEERKE</sequence>
<reference evidence="2 3" key="1">
    <citation type="submission" date="2024-02" db="EMBL/GenBank/DDBJ databases">
        <title>Seven novel Bacillus-like species.</title>
        <authorList>
            <person name="Liu G."/>
        </authorList>
    </citation>
    <scope>NUCLEOTIDE SEQUENCE [LARGE SCALE GENOMIC DNA]</scope>
    <source>
        <strain evidence="2 3">FJAT-52991</strain>
    </source>
</reference>
<dbReference type="RefSeq" id="WP_338750825.1">
    <property type="nucleotide sequence ID" value="NZ_CP147404.1"/>
</dbReference>
<proteinExistence type="predicted"/>
<evidence type="ECO:0000256" key="1">
    <source>
        <dbReference type="SAM" id="Phobius"/>
    </source>
</evidence>
<evidence type="ECO:0000313" key="2">
    <source>
        <dbReference type="EMBL" id="WXB92383.1"/>
    </source>
</evidence>
<protein>
    <submittedName>
        <fullName evidence="2">YtzI protein</fullName>
    </submittedName>
</protein>
<keyword evidence="1" id="KW-0472">Membrane</keyword>
<keyword evidence="1" id="KW-1133">Transmembrane helix</keyword>